<dbReference type="OrthoDB" id="3210767at2"/>
<organism evidence="1 2">
    <name type="scientific">Corynebacterium stationis</name>
    <dbReference type="NCBI Taxonomy" id="1705"/>
    <lineage>
        <taxon>Bacteria</taxon>
        <taxon>Bacillati</taxon>
        <taxon>Actinomycetota</taxon>
        <taxon>Actinomycetes</taxon>
        <taxon>Mycobacteriales</taxon>
        <taxon>Corynebacteriaceae</taxon>
        <taxon>Corynebacterium</taxon>
    </lineage>
</organism>
<accession>A0A177I8L2</accession>
<evidence type="ECO:0008006" key="3">
    <source>
        <dbReference type="Google" id="ProtNLM"/>
    </source>
</evidence>
<dbReference type="PANTHER" id="PTHR30283">
    <property type="entry name" value="PEROXIDE STRESS RESPONSE PROTEIN YAAA"/>
    <property type="match status" value="1"/>
</dbReference>
<keyword evidence="2" id="KW-1185">Reference proteome</keyword>
<dbReference type="AlphaFoldDB" id="A0A177I8L2"/>
<dbReference type="GO" id="GO:0005829">
    <property type="term" value="C:cytosol"/>
    <property type="evidence" value="ECO:0007669"/>
    <property type="project" value="TreeGrafter"/>
</dbReference>
<evidence type="ECO:0000313" key="2">
    <source>
        <dbReference type="Proteomes" id="UP000076947"/>
    </source>
</evidence>
<name>A0A177I8L2_9CORY</name>
<dbReference type="RefSeq" id="WP_066840961.1">
    <property type="nucleotide sequence ID" value="NZ_CAJFGC010000070.1"/>
</dbReference>
<dbReference type="PANTHER" id="PTHR30283:SF4">
    <property type="entry name" value="PEROXIDE STRESS RESISTANCE PROTEIN YAAA"/>
    <property type="match status" value="1"/>
</dbReference>
<dbReference type="Pfam" id="PF03883">
    <property type="entry name" value="H2O2_YaaD"/>
    <property type="match status" value="1"/>
</dbReference>
<dbReference type="EMBL" id="LSTQ01000026">
    <property type="protein sequence ID" value="OAH25084.1"/>
    <property type="molecule type" value="Genomic_DNA"/>
</dbReference>
<sequence length="229" mass="25407">MLIILPPSETKAFGGDGPTLNLASLSFPSLQENRENIVDVLRNYDVDEAMKALKISETLRPEAEENTKLLTGPTMPALYRYTGVLYDALDAKTLSEKAWDQLAIGSALFGVVRARDMIPFYRLSGGTKLDDATMKSRWGKSITQALEAENDFIIDLRSGTYQTLGKVKDAVTVRVENSEGKVISHFNKFYKGQLAREIADKDITSIDDIMDTPGFKFTEVNGKQLTMVV</sequence>
<proteinExistence type="predicted"/>
<gene>
    <name evidence="1" type="ORF">AYJ05_07630</name>
</gene>
<protein>
    <recommendedName>
        <fullName evidence="3">Peroxide stress protein YaaA</fullName>
    </recommendedName>
</protein>
<evidence type="ECO:0000313" key="1">
    <source>
        <dbReference type="EMBL" id="OAH25084.1"/>
    </source>
</evidence>
<dbReference type="InterPro" id="IPR005583">
    <property type="entry name" value="YaaA"/>
</dbReference>
<comment type="caution">
    <text evidence="1">The sequence shown here is derived from an EMBL/GenBank/DDBJ whole genome shotgun (WGS) entry which is preliminary data.</text>
</comment>
<dbReference type="Proteomes" id="UP000076947">
    <property type="component" value="Unassembled WGS sequence"/>
</dbReference>
<reference evidence="2" key="1">
    <citation type="submission" date="2016-02" db="EMBL/GenBank/DDBJ databases">
        <authorList>
            <person name="Kaur G."/>
            <person name="Nair G.R."/>
            <person name="Mayilraj S."/>
        </authorList>
    </citation>
    <scope>NUCLEOTIDE SEQUENCE [LARGE SCALE GENOMIC DNA]</scope>
    <source>
        <strain evidence="2">GA-15</strain>
    </source>
</reference>
<dbReference type="GO" id="GO:0033194">
    <property type="term" value="P:response to hydroperoxide"/>
    <property type="evidence" value="ECO:0007669"/>
    <property type="project" value="TreeGrafter"/>
</dbReference>
<dbReference type="STRING" id="1705.CA21670_04745"/>